<dbReference type="HOGENOM" id="CLU_057943_3_2_1"/>
<gene>
    <name evidence="11" type="primary">Lhcr12</name>
    <name evidence="11" type="ORF">PHATRDRAFT_54027</name>
</gene>
<dbReference type="eggNOG" id="ENOG502S1S0">
    <property type="taxonomic scope" value="Eukaryota"/>
</dbReference>
<feature type="binding site" evidence="9">
    <location>
        <position position="78"/>
    </location>
    <ligand>
        <name>chlorophyll a</name>
        <dbReference type="ChEBI" id="CHEBI:58416"/>
        <label>1</label>
    </ligand>
</feature>
<evidence type="ECO:0000256" key="9">
    <source>
        <dbReference type="PIRSR" id="PIRSR601344-1"/>
    </source>
</evidence>
<dbReference type="InParanoid" id="B7FQE0"/>
<feature type="binding site" description="axial binding residue" evidence="9">
    <location>
        <position position="142"/>
    </location>
    <ligand>
        <name>chlorophyll b</name>
        <dbReference type="ChEBI" id="CHEBI:61721"/>
        <label>1</label>
    </ligand>
    <ligandPart>
        <name>Mg</name>
        <dbReference type="ChEBI" id="CHEBI:25107"/>
    </ligandPart>
</feature>
<feature type="binding site" evidence="9">
    <location>
        <position position="75"/>
    </location>
    <ligand>
        <name>chlorophyll a</name>
        <dbReference type="ChEBI" id="CHEBI:58416"/>
        <label>1</label>
    </ligand>
</feature>
<reference evidence="11 12" key="1">
    <citation type="journal article" date="2008" name="Nature">
        <title>The Phaeodactylum genome reveals the evolutionary history of diatom genomes.</title>
        <authorList>
            <person name="Bowler C."/>
            <person name="Allen A.E."/>
            <person name="Badger J.H."/>
            <person name="Grimwood J."/>
            <person name="Jabbari K."/>
            <person name="Kuo A."/>
            <person name="Maheswari U."/>
            <person name="Martens C."/>
            <person name="Maumus F."/>
            <person name="Otillar R.P."/>
            <person name="Rayko E."/>
            <person name="Salamov A."/>
            <person name="Vandepoele K."/>
            <person name="Beszteri B."/>
            <person name="Gruber A."/>
            <person name="Heijde M."/>
            <person name="Katinka M."/>
            <person name="Mock T."/>
            <person name="Valentin K."/>
            <person name="Verret F."/>
            <person name="Berges J.A."/>
            <person name="Brownlee C."/>
            <person name="Cadoret J.P."/>
            <person name="Chiovitti A."/>
            <person name="Choi C.J."/>
            <person name="Coesel S."/>
            <person name="De Martino A."/>
            <person name="Detter J.C."/>
            <person name="Durkin C."/>
            <person name="Falciatore A."/>
            <person name="Fournet J."/>
            <person name="Haruta M."/>
            <person name="Huysman M.J."/>
            <person name="Jenkins B.D."/>
            <person name="Jiroutova K."/>
            <person name="Jorgensen R.E."/>
            <person name="Joubert Y."/>
            <person name="Kaplan A."/>
            <person name="Kroger N."/>
            <person name="Kroth P.G."/>
            <person name="La Roche J."/>
            <person name="Lindquist E."/>
            <person name="Lommer M."/>
            <person name="Martin-Jezequel V."/>
            <person name="Lopez P.J."/>
            <person name="Lucas S."/>
            <person name="Mangogna M."/>
            <person name="McGinnis K."/>
            <person name="Medlin L.K."/>
            <person name="Montsant A."/>
            <person name="Oudot-Le Secq M.P."/>
            <person name="Napoli C."/>
            <person name="Obornik M."/>
            <person name="Parker M.S."/>
            <person name="Petit J.L."/>
            <person name="Porcel B.M."/>
            <person name="Poulsen N."/>
            <person name="Robison M."/>
            <person name="Rychlewski L."/>
            <person name="Rynearson T.A."/>
            <person name="Schmutz J."/>
            <person name="Shapiro H."/>
            <person name="Siaut M."/>
            <person name="Stanley M."/>
            <person name="Sussman M.R."/>
            <person name="Taylor A.R."/>
            <person name="Vardi A."/>
            <person name="von Dassow P."/>
            <person name="Vyverman W."/>
            <person name="Willis A."/>
            <person name="Wyrwicz L.S."/>
            <person name="Rokhsar D.S."/>
            <person name="Weissenbach J."/>
            <person name="Armbrust E.V."/>
            <person name="Green B.R."/>
            <person name="Van de Peer Y."/>
            <person name="Grigoriev I.V."/>
        </authorList>
    </citation>
    <scope>NUCLEOTIDE SEQUENCE [LARGE SCALE GENOMIC DNA]</scope>
    <source>
        <strain evidence="11 12">CCAP 1055/1</strain>
    </source>
</reference>
<dbReference type="SUPFAM" id="SSF103511">
    <property type="entry name" value="Chlorophyll a-b binding protein"/>
    <property type="match status" value="1"/>
</dbReference>
<evidence type="ECO:0000256" key="2">
    <source>
        <dbReference type="ARBA" id="ARBA00004229"/>
    </source>
</evidence>
<dbReference type="Proteomes" id="UP000000759">
    <property type="component" value="Chromosome 1"/>
</dbReference>
<dbReference type="GO" id="GO:0016020">
    <property type="term" value="C:membrane"/>
    <property type="evidence" value="ECO:0007669"/>
    <property type="project" value="InterPro"/>
</dbReference>
<name>B7FQE0_PHATC</name>
<feature type="binding site" evidence="9">
    <location>
        <position position="114"/>
    </location>
    <ligand>
        <name>chlorophyll a</name>
        <dbReference type="ChEBI" id="CHEBI:58416"/>
        <label>1</label>
    </ligand>
</feature>
<evidence type="ECO:0000256" key="3">
    <source>
        <dbReference type="ARBA" id="ARBA00005933"/>
    </source>
</evidence>
<keyword evidence="7" id="KW-0437">Light-harvesting polypeptide</keyword>
<feature type="chain" id="PRO_5013288439" evidence="10">
    <location>
        <begin position="16"/>
        <end position="202"/>
    </location>
</feature>
<accession>B7FQE0</accession>
<dbReference type="InterPro" id="IPR022796">
    <property type="entry name" value="Chloroa_b-bind"/>
</dbReference>
<keyword evidence="12" id="KW-1185">Reference proteome</keyword>
<feature type="binding site" evidence="9">
    <location>
        <position position="140"/>
    </location>
    <ligand>
        <name>chlorophyll a</name>
        <dbReference type="ChEBI" id="CHEBI:58416"/>
        <label>3</label>
    </ligand>
</feature>
<keyword evidence="4" id="KW-0150">Chloroplast</keyword>
<feature type="binding site" evidence="9">
    <location>
        <position position="174"/>
    </location>
    <ligand>
        <name>chlorophyll a</name>
        <dbReference type="ChEBI" id="CHEBI:58416"/>
        <label>1</label>
    </ligand>
</feature>
<protein>
    <submittedName>
        <fullName evidence="11">Protein fucoxanthin chlorophyll a/c protein</fullName>
    </submittedName>
</protein>
<comment type="subcellular location">
    <subcellularLocation>
        <location evidence="2">Plastid</location>
        <location evidence="2">Chloroplast</location>
    </subcellularLocation>
</comment>
<feature type="binding site" evidence="9">
    <location>
        <position position="179"/>
    </location>
    <ligand>
        <name>chlorophyll a</name>
        <dbReference type="ChEBI" id="CHEBI:58416"/>
        <label>1</label>
    </ligand>
</feature>
<comment type="similarity">
    <text evidence="3">Belongs to the fucoxanthin chlorophyll protein family.</text>
</comment>
<feature type="binding site" evidence="9">
    <location>
        <position position="177"/>
    </location>
    <ligand>
        <name>chlorophyll a</name>
        <dbReference type="ChEBI" id="CHEBI:58416"/>
        <label>1</label>
    </ligand>
</feature>
<organism evidence="11 12">
    <name type="scientific">Phaeodactylum tricornutum (strain CCAP 1055/1)</name>
    <dbReference type="NCBI Taxonomy" id="556484"/>
    <lineage>
        <taxon>Eukaryota</taxon>
        <taxon>Sar</taxon>
        <taxon>Stramenopiles</taxon>
        <taxon>Ochrophyta</taxon>
        <taxon>Bacillariophyta</taxon>
        <taxon>Bacillariophyceae</taxon>
        <taxon>Bacillariophycidae</taxon>
        <taxon>Naviculales</taxon>
        <taxon>Phaeodactylaceae</taxon>
        <taxon>Phaeodactylum</taxon>
    </lineage>
</organism>
<feature type="binding site" evidence="9">
    <location>
        <position position="191"/>
    </location>
    <ligand>
        <name>chlorophyll a</name>
        <dbReference type="ChEBI" id="CHEBI:58416"/>
        <label>1</label>
    </ligand>
</feature>
<dbReference type="GO" id="GO:0009765">
    <property type="term" value="P:photosynthesis, light harvesting"/>
    <property type="evidence" value="ECO:0007669"/>
    <property type="project" value="InterPro"/>
</dbReference>
<comment type="function">
    <text evidence="1">The light-harvesting complex (LHC) functions as a light receptor, it captures and delivers excitation energy to photosystems with which it is closely associated. Energy is transferred from the carotenoid and chlorophyll C (or B) to chlorophyll A and the photosynthetic reaction centers where it is used to synthesize ATP and reducing power.</text>
</comment>
<sequence>MKFAILASMLSAAAAFAPASQGAGKASVALNAEKSPAMPFLPYPENLKGYIGDDIGFDPLGFSDYFPMDYLRESEIKHGRICMLAVVGYIATDLGIIVHPYGSGLTSATAHDALLEKGVMGNALIWIGALEMVSYIATAEMLQGSGREPGYFGFGTKYLDGKSAEQIKKIKYQEIMNGRLAMLAFGGMVTQSVLYDKGFPYF</sequence>
<feature type="binding site" description="axial binding residue" evidence="9">
    <location>
        <position position="80"/>
    </location>
    <ligand>
        <name>chlorophyll b</name>
        <dbReference type="ChEBI" id="CHEBI:61721"/>
        <label>1</label>
    </ligand>
    <ligandPart>
        <name>Mg</name>
        <dbReference type="ChEBI" id="CHEBI:25107"/>
    </ligandPart>
</feature>
<dbReference type="InterPro" id="IPR001344">
    <property type="entry name" value="Chloro_AB-bd_pln"/>
</dbReference>
<keyword evidence="6" id="KW-0934">Plastid</keyword>
<dbReference type="OrthoDB" id="423598at2759"/>
<dbReference type="AlphaFoldDB" id="B7FQE0"/>
<keyword evidence="9" id="KW-0148">Chlorophyll</keyword>
<dbReference type="RefSeq" id="XP_002176857.1">
    <property type="nucleotide sequence ID" value="XM_002176821.1"/>
</dbReference>
<dbReference type="PaxDb" id="2850-Phatr54027"/>
<dbReference type="GeneID" id="7196834"/>
<dbReference type="OMA" id="FPMDYLR"/>
<feature type="binding site" evidence="9">
    <location>
        <position position="63"/>
    </location>
    <ligand>
        <name>chlorophyll a</name>
        <dbReference type="ChEBI" id="CHEBI:58416"/>
        <label>1</label>
    </ligand>
</feature>
<dbReference type="Gene3D" id="1.10.3460.10">
    <property type="entry name" value="Chlorophyll a/b binding protein domain"/>
    <property type="match status" value="1"/>
</dbReference>
<evidence type="ECO:0000313" key="11">
    <source>
        <dbReference type="EMBL" id="EEC51320.1"/>
    </source>
</evidence>
<evidence type="ECO:0000256" key="10">
    <source>
        <dbReference type="SAM" id="SignalP"/>
    </source>
</evidence>
<dbReference type="PANTHER" id="PTHR21649">
    <property type="entry name" value="CHLOROPHYLL A/B BINDING PROTEIN"/>
    <property type="match status" value="1"/>
</dbReference>
<comment type="subunit">
    <text evidence="8">The LHC complex of chromophytic algae is composed of fucoxanthin, chlorophyll A and C bound non-covalently by fucoxanthin chlorophyll proteins (FCPs). The ratio of the pigments in LHC; fucoxanthin: chlorophyll C: chlorophyll A; (0.6-1): (0.1-0.3): (1).</text>
</comment>
<feature type="signal peptide" evidence="10">
    <location>
        <begin position="1"/>
        <end position="15"/>
    </location>
</feature>
<dbReference type="KEGG" id="pti:PHATRDRAFT_54027"/>
<reference evidence="12" key="2">
    <citation type="submission" date="2008-08" db="EMBL/GenBank/DDBJ databases">
        <authorList>
            <consortium name="Diatom Consortium"/>
            <person name="Grigoriev I."/>
            <person name="Grimwood J."/>
            <person name="Kuo A."/>
            <person name="Otillar R.P."/>
            <person name="Salamov A."/>
            <person name="Detter J.C."/>
            <person name="Lindquist E."/>
            <person name="Shapiro H."/>
            <person name="Lucas S."/>
            <person name="Glavina del Rio T."/>
            <person name="Pitluck S."/>
            <person name="Rokhsar D."/>
            <person name="Bowler C."/>
        </authorList>
    </citation>
    <scope>GENOME REANNOTATION</scope>
    <source>
        <strain evidence="12">CCAP 1055/1</strain>
    </source>
</reference>
<dbReference type="GO" id="GO:0009507">
    <property type="term" value="C:chloroplast"/>
    <property type="evidence" value="ECO:0007669"/>
    <property type="project" value="UniProtKB-SubCell"/>
</dbReference>
<keyword evidence="5" id="KW-0602">Photosynthesis</keyword>
<keyword evidence="10" id="KW-0732">Signal</keyword>
<proteinExistence type="inferred from homology"/>
<dbReference type="GO" id="GO:0030076">
    <property type="term" value="C:light-harvesting complex"/>
    <property type="evidence" value="ECO:0007669"/>
    <property type="project" value="UniProtKB-KW"/>
</dbReference>
<evidence type="ECO:0000313" key="12">
    <source>
        <dbReference type="Proteomes" id="UP000000759"/>
    </source>
</evidence>
<evidence type="ECO:0000256" key="4">
    <source>
        <dbReference type="ARBA" id="ARBA00022528"/>
    </source>
</evidence>
<evidence type="ECO:0000256" key="6">
    <source>
        <dbReference type="ARBA" id="ARBA00022640"/>
    </source>
</evidence>
<dbReference type="EMBL" id="CM000605">
    <property type="protein sequence ID" value="EEC51320.1"/>
    <property type="molecule type" value="Genomic_DNA"/>
</dbReference>
<evidence type="ECO:0000256" key="5">
    <source>
        <dbReference type="ARBA" id="ARBA00022531"/>
    </source>
</evidence>
<evidence type="ECO:0000256" key="7">
    <source>
        <dbReference type="ARBA" id="ARBA00023243"/>
    </source>
</evidence>
<keyword evidence="9" id="KW-0157">Chromophore</keyword>
<dbReference type="GO" id="GO:0016168">
    <property type="term" value="F:chlorophyll binding"/>
    <property type="evidence" value="ECO:0007669"/>
    <property type="project" value="UniProtKB-KW"/>
</dbReference>
<dbReference type="STRING" id="556484.B7FQE0"/>
<evidence type="ECO:0000256" key="1">
    <source>
        <dbReference type="ARBA" id="ARBA00004022"/>
    </source>
</evidence>
<dbReference type="Pfam" id="PF00504">
    <property type="entry name" value="Chloroa_b-bind"/>
    <property type="match status" value="1"/>
</dbReference>
<evidence type="ECO:0000256" key="8">
    <source>
        <dbReference type="ARBA" id="ARBA00044011"/>
    </source>
</evidence>